<feature type="region of interest" description="Disordered" evidence="1">
    <location>
        <begin position="1"/>
        <end position="20"/>
    </location>
</feature>
<dbReference type="Proteomes" id="UP001651690">
    <property type="component" value="Unassembled WGS sequence"/>
</dbReference>
<protein>
    <submittedName>
        <fullName evidence="2">Uncharacterized protein</fullName>
    </submittedName>
</protein>
<proteinExistence type="predicted"/>
<sequence>MGEFKSIGHHGQPTPQAFRRVDPPVPVLVDLSAVFPREPHRAGGYHPAGLQMHAVVEGRLSCWGMCEQGFWWGWVTYEVAYGAQCRSVTHWIPAWTLKRR</sequence>
<gene>
    <name evidence="2" type="ORF">NM203_20910</name>
</gene>
<reference evidence="2 3" key="1">
    <citation type="submission" date="2022-06" db="EMBL/GenBank/DDBJ databases">
        <title>Mycolicibacterium sp. CAU 1645 isolated from seawater.</title>
        <authorList>
            <person name="Kim W."/>
        </authorList>
    </citation>
    <scope>NUCLEOTIDE SEQUENCE [LARGE SCALE GENOMIC DNA]</scope>
    <source>
        <strain evidence="2 3">CAU 1645</strain>
    </source>
</reference>
<keyword evidence="3" id="KW-1185">Reference proteome</keyword>
<comment type="caution">
    <text evidence="2">The sequence shown here is derived from an EMBL/GenBank/DDBJ whole genome shotgun (WGS) entry which is preliminary data.</text>
</comment>
<organism evidence="2 3">
    <name type="scientific">Mycolicibacterium arenosum</name>
    <dbReference type="NCBI Taxonomy" id="2952157"/>
    <lineage>
        <taxon>Bacteria</taxon>
        <taxon>Bacillati</taxon>
        <taxon>Actinomycetota</taxon>
        <taxon>Actinomycetes</taxon>
        <taxon>Mycobacteriales</taxon>
        <taxon>Mycobacteriaceae</taxon>
        <taxon>Mycolicibacterium</taxon>
    </lineage>
</organism>
<name>A0ABT1M6A9_9MYCO</name>
<dbReference type="EMBL" id="JANDBD010000009">
    <property type="protein sequence ID" value="MCP9274656.1"/>
    <property type="molecule type" value="Genomic_DNA"/>
</dbReference>
<accession>A0ABT1M6A9</accession>
<evidence type="ECO:0000313" key="3">
    <source>
        <dbReference type="Proteomes" id="UP001651690"/>
    </source>
</evidence>
<evidence type="ECO:0000256" key="1">
    <source>
        <dbReference type="SAM" id="MobiDB-lite"/>
    </source>
</evidence>
<dbReference type="RefSeq" id="WP_255062328.1">
    <property type="nucleotide sequence ID" value="NZ_JANDBD010000009.1"/>
</dbReference>
<evidence type="ECO:0000313" key="2">
    <source>
        <dbReference type="EMBL" id="MCP9274656.1"/>
    </source>
</evidence>